<gene>
    <name evidence="3" type="ORF">SIDU_05515</name>
</gene>
<proteinExistence type="predicted"/>
<dbReference type="AlphaFoldDB" id="A0A1L5BML8"/>
<keyword evidence="2" id="KW-0812">Transmembrane</keyword>
<evidence type="ECO:0000256" key="2">
    <source>
        <dbReference type="SAM" id="Phobius"/>
    </source>
</evidence>
<feature type="compositionally biased region" description="Basic and acidic residues" evidence="1">
    <location>
        <begin position="71"/>
        <end position="80"/>
    </location>
</feature>
<evidence type="ECO:0000313" key="3">
    <source>
        <dbReference type="EMBL" id="APL94007.1"/>
    </source>
</evidence>
<keyword evidence="2" id="KW-1133">Transmembrane helix</keyword>
<protein>
    <submittedName>
        <fullName evidence="3">Uncharacterized protein</fullName>
    </submittedName>
</protein>
<reference evidence="3 4" key="1">
    <citation type="journal article" date="2012" name="J. Bacteriol.">
        <title>Genome sequence of Sphingobium indicum B90A, a hexachlorocyclohexane-degrading bacterium.</title>
        <authorList>
            <person name="Anand S."/>
            <person name="Sangwan N."/>
            <person name="Lata P."/>
            <person name="Kaur J."/>
            <person name="Dua A."/>
            <person name="Singh A.K."/>
            <person name="Verma M."/>
            <person name="Kaur J."/>
            <person name="Khurana J.P."/>
            <person name="Khurana P."/>
            <person name="Mathur S."/>
            <person name="Lal R."/>
        </authorList>
    </citation>
    <scope>NUCLEOTIDE SEQUENCE [LARGE SCALE GENOMIC DNA]</scope>
    <source>
        <strain evidence="4">DSM 16412 / CCM 7286 / MTCC 6364 / B90A</strain>
    </source>
</reference>
<evidence type="ECO:0000313" key="4">
    <source>
        <dbReference type="Proteomes" id="UP000004550"/>
    </source>
</evidence>
<dbReference type="Proteomes" id="UP000004550">
    <property type="component" value="Chromosome"/>
</dbReference>
<sequence>MIVLLILFSAVDLLLLLGALWMGQGSGYWFAPVHLALSCAALLVAMKRLAGPERFPSDRSRSLIKKSRKTRNPERQSDSIRSKPALGVLQRFALPVGAAIGPAGMLGCLMLAPLARRSGRKRQIAYRNVRTGKRRKVGEMSPVERLGRILDDRVRYPESDEIGSLATMLRYGNLQARYRALETAVISFEPRLSPLIVMALSDEDQTIRALAAAAAAQVSYNLAQQRGELQARIAPSQHLDDRYALAMLLADHGCFNQLLPQGQRLRLCQEANRKLEEIAGLLKAGDIRRRALQAARAQLRRAMERHQPGQARSAPLAGVEPAT</sequence>
<name>A0A1L5BML8_SPHIB</name>
<feature type="transmembrane region" description="Helical" evidence="2">
    <location>
        <begin position="92"/>
        <end position="112"/>
    </location>
</feature>
<organism evidence="3 4">
    <name type="scientific">Sphingobium indicum (strain DSM 16412 / CCM 7286 / MTCC 6364 / B90A)</name>
    <dbReference type="NCBI Taxonomy" id="861109"/>
    <lineage>
        <taxon>Bacteria</taxon>
        <taxon>Pseudomonadati</taxon>
        <taxon>Pseudomonadota</taxon>
        <taxon>Alphaproteobacteria</taxon>
        <taxon>Sphingomonadales</taxon>
        <taxon>Sphingomonadaceae</taxon>
        <taxon>Sphingobium</taxon>
    </lineage>
</organism>
<evidence type="ECO:0000256" key="1">
    <source>
        <dbReference type="SAM" id="MobiDB-lite"/>
    </source>
</evidence>
<feature type="region of interest" description="Disordered" evidence="1">
    <location>
        <begin position="54"/>
        <end position="80"/>
    </location>
</feature>
<feature type="region of interest" description="Disordered" evidence="1">
    <location>
        <begin position="299"/>
        <end position="323"/>
    </location>
</feature>
<dbReference type="EMBL" id="CP013070">
    <property type="protein sequence ID" value="APL94007.1"/>
    <property type="molecule type" value="Genomic_DNA"/>
</dbReference>
<dbReference type="RefSeq" id="WP_007685737.1">
    <property type="nucleotide sequence ID" value="NZ_CP013070.1"/>
</dbReference>
<accession>A0A1L5BML8</accession>
<keyword evidence="2" id="KW-0472">Membrane</keyword>
<dbReference type="KEGG" id="sinb:SIDU_05515"/>